<dbReference type="Proteomes" id="UP000077202">
    <property type="component" value="Unassembled WGS sequence"/>
</dbReference>
<protein>
    <submittedName>
        <fullName evidence="2">Uncharacterized protein</fullName>
    </submittedName>
</protein>
<accession>A0A176WKX1</accession>
<dbReference type="EMBL" id="LVLJ01000668">
    <property type="protein sequence ID" value="OAE33283.1"/>
    <property type="molecule type" value="Genomic_DNA"/>
</dbReference>
<dbReference type="AlphaFoldDB" id="A0A176WKX1"/>
<evidence type="ECO:0000313" key="2">
    <source>
        <dbReference type="EMBL" id="OAE33283.1"/>
    </source>
</evidence>
<sequence>MSRPDPAFVNGTEASSARGNRVVDGDRAEQQNGNGGGGFCSVLVFSGGGIGELGITVSGEVLRHWGSSEVGLLQLLADRPGNLALEKGGVKAVECELRRVLGNLPGNREVCGWLK</sequence>
<reference evidence="2" key="1">
    <citation type="submission" date="2016-03" db="EMBL/GenBank/DDBJ databases">
        <title>Mechanisms controlling the formation of the plant cell surface in tip-growing cells are functionally conserved among land plants.</title>
        <authorList>
            <person name="Honkanen S."/>
            <person name="Jones V.A."/>
            <person name="Morieri G."/>
            <person name="Champion C."/>
            <person name="Hetherington A.J."/>
            <person name="Kelly S."/>
            <person name="Saint-Marcoux D."/>
            <person name="Proust H."/>
            <person name="Prescott H."/>
            <person name="Dolan L."/>
        </authorList>
    </citation>
    <scope>NUCLEOTIDE SEQUENCE [LARGE SCALE GENOMIC DNA]</scope>
    <source>
        <tissue evidence="2">Whole gametophyte</tissue>
    </source>
</reference>
<comment type="caution">
    <text evidence="2">The sequence shown here is derived from an EMBL/GenBank/DDBJ whole genome shotgun (WGS) entry which is preliminary data.</text>
</comment>
<organism evidence="2 3">
    <name type="scientific">Marchantia polymorpha subsp. ruderalis</name>
    <dbReference type="NCBI Taxonomy" id="1480154"/>
    <lineage>
        <taxon>Eukaryota</taxon>
        <taxon>Viridiplantae</taxon>
        <taxon>Streptophyta</taxon>
        <taxon>Embryophyta</taxon>
        <taxon>Marchantiophyta</taxon>
        <taxon>Marchantiopsida</taxon>
        <taxon>Marchantiidae</taxon>
        <taxon>Marchantiales</taxon>
        <taxon>Marchantiaceae</taxon>
        <taxon>Marchantia</taxon>
    </lineage>
</organism>
<gene>
    <name evidence="2" type="ORF">AXG93_1200s1450</name>
</gene>
<feature type="region of interest" description="Disordered" evidence="1">
    <location>
        <begin position="1"/>
        <end position="36"/>
    </location>
</feature>
<evidence type="ECO:0000256" key="1">
    <source>
        <dbReference type="SAM" id="MobiDB-lite"/>
    </source>
</evidence>
<keyword evidence="3" id="KW-1185">Reference proteome</keyword>
<evidence type="ECO:0000313" key="3">
    <source>
        <dbReference type="Proteomes" id="UP000077202"/>
    </source>
</evidence>
<proteinExistence type="predicted"/>
<name>A0A176WKX1_MARPO</name>